<gene>
    <name evidence="6" type="ORF">QTH91_12035</name>
</gene>
<keyword evidence="2 4" id="KW-0238">DNA-binding</keyword>
<accession>A0ABT7NBB3</accession>
<evidence type="ECO:0000313" key="6">
    <source>
        <dbReference type="EMBL" id="MDM0045216.1"/>
    </source>
</evidence>
<evidence type="ECO:0000259" key="5">
    <source>
        <dbReference type="PROSITE" id="PS50977"/>
    </source>
</evidence>
<reference evidence="6" key="1">
    <citation type="submission" date="2023-06" db="EMBL/GenBank/DDBJ databases">
        <authorList>
            <person name="Jiang Y."/>
            <person name="Liu Q."/>
        </authorList>
    </citation>
    <scope>NUCLEOTIDE SEQUENCE</scope>
    <source>
        <strain evidence="6">CGMCC 1.12089</strain>
    </source>
</reference>
<name>A0ABT7NBB3_9BURK</name>
<organism evidence="6 7">
    <name type="scientific">Variovorax dokdonensis</name>
    <dbReference type="NCBI Taxonomy" id="344883"/>
    <lineage>
        <taxon>Bacteria</taxon>
        <taxon>Pseudomonadati</taxon>
        <taxon>Pseudomonadota</taxon>
        <taxon>Betaproteobacteria</taxon>
        <taxon>Burkholderiales</taxon>
        <taxon>Comamonadaceae</taxon>
        <taxon>Variovorax</taxon>
    </lineage>
</organism>
<dbReference type="Proteomes" id="UP001174908">
    <property type="component" value="Unassembled WGS sequence"/>
</dbReference>
<dbReference type="PROSITE" id="PS50977">
    <property type="entry name" value="HTH_TETR_2"/>
    <property type="match status" value="1"/>
</dbReference>
<sequence>MPKTASASVSTLEGLPARARILHTAHALFYRDGVRATGIDRVIAESGVTKVTFYRHFPSKNELVLAYLDHRHEHWMQWLHSALERNGSARKGIRALVPALAEWLGDEEFRGCAFLNSVSELGGALPEVCAVSRNHKADMAAAIAGLLPASRQRAKQAAAIALAVDGAIVQAQFGETPEAAVKALGTIIDAVCGER</sequence>
<comment type="caution">
    <text evidence="6">The sequence shown here is derived from an EMBL/GenBank/DDBJ whole genome shotgun (WGS) entry which is preliminary data.</text>
</comment>
<feature type="domain" description="HTH tetR-type" evidence="5">
    <location>
        <begin position="15"/>
        <end position="75"/>
    </location>
</feature>
<evidence type="ECO:0000256" key="4">
    <source>
        <dbReference type="PROSITE-ProRule" id="PRU00335"/>
    </source>
</evidence>
<dbReference type="Gene3D" id="1.10.357.10">
    <property type="entry name" value="Tetracycline Repressor, domain 2"/>
    <property type="match status" value="1"/>
</dbReference>
<dbReference type="Pfam" id="PF00440">
    <property type="entry name" value="TetR_N"/>
    <property type="match status" value="1"/>
</dbReference>
<evidence type="ECO:0000256" key="3">
    <source>
        <dbReference type="ARBA" id="ARBA00023163"/>
    </source>
</evidence>
<dbReference type="SUPFAM" id="SSF46689">
    <property type="entry name" value="Homeodomain-like"/>
    <property type="match status" value="1"/>
</dbReference>
<dbReference type="PANTHER" id="PTHR47506">
    <property type="entry name" value="TRANSCRIPTIONAL REGULATORY PROTEIN"/>
    <property type="match status" value="1"/>
</dbReference>
<dbReference type="PRINTS" id="PR00455">
    <property type="entry name" value="HTHTETR"/>
</dbReference>
<evidence type="ECO:0000256" key="1">
    <source>
        <dbReference type="ARBA" id="ARBA00023015"/>
    </source>
</evidence>
<protein>
    <submittedName>
        <fullName evidence="6">TetR/AcrR family transcriptional regulator</fullName>
    </submittedName>
</protein>
<keyword evidence="1" id="KW-0805">Transcription regulation</keyword>
<evidence type="ECO:0000313" key="7">
    <source>
        <dbReference type="Proteomes" id="UP001174908"/>
    </source>
</evidence>
<feature type="DNA-binding region" description="H-T-H motif" evidence="4">
    <location>
        <begin position="38"/>
        <end position="57"/>
    </location>
</feature>
<dbReference type="PANTHER" id="PTHR47506:SF1">
    <property type="entry name" value="HTH-TYPE TRANSCRIPTIONAL REGULATOR YJDC"/>
    <property type="match status" value="1"/>
</dbReference>
<keyword evidence="7" id="KW-1185">Reference proteome</keyword>
<dbReference type="EMBL" id="JASZYV010000002">
    <property type="protein sequence ID" value="MDM0045216.1"/>
    <property type="molecule type" value="Genomic_DNA"/>
</dbReference>
<proteinExistence type="predicted"/>
<dbReference type="InterPro" id="IPR001647">
    <property type="entry name" value="HTH_TetR"/>
</dbReference>
<dbReference type="InterPro" id="IPR036271">
    <property type="entry name" value="Tet_transcr_reg_TetR-rel_C_sf"/>
</dbReference>
<dbReference type="RefSeq" id="WP_286660309.1">
    <property type="nucleotide sequence ID" value="NZ_JASZYV010000002.1"/>
</dbReference>
<evidence type="ECO:0000256" key="2">
    <source>
        <dbReference type="ARBA" id="ARBA00023125"/>
    </source>
</evidence>
<dbReference type="InterPro" id="IPR009057">
    <property type="entry name" value="Homeodomain-like_sf"/>
</dbReference>
<dbReference type="SUPFAM" id="SSF48498">
    <property type="entry name" value="Tetracyclin repressor-like, C-terminal domain"/>
    <property type="match status" value="1"/>
</dbReference>
<keyword evidence="3" id="KW-0804">Transcription</keyword>